<comment type="caution">
    <text evidence="1">The sequence shown here is derived from an EMBL/GenBank/DDBJ whole genome shotgun (WGS) entry which is preliminary data.</text>
</comment>
<accession>A0ABQ5GMR8</accession>
<evidence type="ECO:0000313" key="1">
    <source>
        <dbReference type="EMBL" id="GJT76941.1"/>
    </source>
</evidence>
<organism evidence="1 2">
    <name type="scientific">Tanacetum coccineum</name>
    <dbReference type="NCBI Taxonomy" id="301880"/>
    <lineage>
        <taxon>Eukaryota</taxon>
        <taxon>Viridiplantae</taxon>
        <taxon>Streptophyta</taxon>
        <taxon>Embryophyta</taxon>
        <taxon>Tracheophyta</taxon>
        <taxon>Spermatophyta</taxon>
        <taxon>Magnoliopsida</taxon>
        <taxon>eudicotyledons</taxon>
        <taxon>Gunneridae</taxon>
        <taxon>Pentapetalae</taxon>
        <taxon>asterids</taxon>
        <taxon>campanulids</taxon>
        <taxon>Asterales</taxon>
        <taxon>Asteraceae</taxon>
        <taxon>Asteroideae</taxon>
        <taxon>Anthemideae</taxon>
        <taxon>Anthemidinae</taxon>
        <taxon>Tanacetum</taxon>
    </lineage>
</organism>
<reference evidence="1" key="1">
    <citation type="journal article" date="2022" name="Int. J. Mol. Sci.">
        <title>Draft Genome of Tanacetum Coccineum: Genomic Comparison of Closely Related Tanacetum-Family Plants.</title>
        <authorList>
            <person name="Yamashiro T."/>
            <person name="Shiraishi A."/>
            <person name="Nakayama K."/>
            <person name="Satake H."/>
        </authorList>
    </citation>
    <scope>NUCLEOTIDE SEQUENCE</scope>
</reference>
<dbReference type="EMBL" id="BQNB010018668">
    <property type="protein sequence ID" value="GJT76941.1"/>
    <property type="molecule type" value="Genomic_DNA"/>
</dbReference>
<gene>
    <name evidence="1" type="ORF">Tco_1043666</name>
</gene>
<evidence type="ECO:0000313" key="2">
    <source>
        <dbReference type="Proteomes" id="UP001151760"/>
    </source>
</evidence>
<keyword evidence="2" id="KW-1185">Reference proteome</keyword>
<dbReference type="Proteomes" id="UP001151760">
    <property type="component" value="Unassembled WGS sequence"/>
</dbReference>
<protein>
    <submittedName>
        <fullName evidence="1">Uncharacterized protein</fullName>
    </submittedName>
</protein>
<proteinExistence type="predicted"/>
<reference evidence="1" key="2">
    <citation type="submission" date="2022-01" db="EMBL/GenBank/DDBJ databases">
        <authorList>
            <person name="Yamashiro T."/>
            <person name="Shiraishi A."/>
            <person name="Satake H."/>
            <person name="Nakayama K."/>
        </authorList>
    </citation>
    <scope>NUCLEOTIDE SEQUENCE</scope>
</reference>
<name>A0ABQ5GMR8_9ASTR</name>
<sequence length="130" mass="15447">MSKMDDDLFTYEVKIDEVTNIPCDIKKKTIRNNNCHMNLMMIWNMIHLMSNLLNDALTKDIEGFKTYEDYKDDWIYEWNKDVPWVHEKPWADDGAWKELALVVHYLNCLQDAQPESTRKTLVFSEAVLSK</sequence>